<evidence type="ECO:0000313" key="1">
    <source>
        <dbReference type="EMBL" id="SSW94493.1"/>
    </source>
</evidence>
<sequence>MGENGVVELTLPSGKTVKLESIKALQELVEGKADTNSVEEVKESLKEAIEKVNQGLEKKADTSSVEEINKTVAAKFDKTDVV</sequence>
<protein>
    <submittedName>
        <fullName evidence="1">Uncharacterized protein</fullName>
    </submittedName>
</protein>
<name>A0A3B0LWS0_9GAMM</name>
<reference evidence="1" key="1">
    <citation type="submission" date="2018-04" db="EMBL/GenBank/DDBJ databases">
        <authorList>
            <person name="Go L.Y."/>
            <person name="Mitchell J.A."/>
        </authorList>
    </citation>
    <scope>NUCLEOTIDE SEQUENCE</scope>
    <source>
        <strain evidence="1">ARTV</strain>
    </source>
</reference>
<dbReference type="EMBL" id="UFQR01000001">
    <property type="protein sequence ID" value="SSW94493.1"/>
    <property type="molecule type" value="Genomic_DNA"/>
</dbReference>
<dbReference type="AlphaFoldDB" id="A0A3B0LWS0"/>
<proteinExistence type="predicted"/>
<accession>A0A3B0LWS0</accession>
<gene>
    <name evidence="1" type="ORF">ARTV_0008</name>
</gene>
<organism evidence="1">
    <name type="scientific">Arsenophonus endosymbiont of Trialeurodes vaporariorum</name>
    <dbReference type="NCBI Taxonomy" id="235567"/>
    <lineage>
        <taxon>Bacteria</taxon>
        <taxon>Pseudomonadati</taxon>
        <taxon>Pseudomonadota</taxon>
        <taxon>Gammaproteobacteria</taxon>
        <taxon>Enterobacterales</taxon>
        <taxon>Morganellaceae</taxon>
        <taxon>Arsenophonus</taxon>
    </lineage>
</organism>